<dbReference type="InParanoid" id="A0A4S2MUN2"/>
<gene>
    <name evidence="2" type="ORF">EX30DRAFT_56764</name>
</gene>
<sequence>MSHVGPPLASSHVLMLVVVTHSQTSVSHSISPTVSPSRTTPGMAYSYSTPSLSARHGQGLYVHTIGKEDKARKPWQGMAQRRCLPQASLIAAGIMIDSDIQYLHLLCFHRIFEAAAMSAHTAV</sequence>
<name>A0A4S2MUN2_9PEZI</name>
<evidence type="ECO:0000313" key="2">
    <source>
        <dbReference type="EMBL" id="TGZ80309.1"/>
    </source>
</evidence>
<evidence type="ECO:0008006" key="4">
    <source>
        <dbReference type="Google" id="ProtNLM"/>
    </source>
</evidence>
<dbReference type="AlphaFoldDB" id="A0A4S2MUN2"/>
<feature type="chain" id="PRO_5020787214" description="Secreted protein" evidence="1">
    <location>
        <begin position="23"/>
        <end position="123"/>
    </location>
</feature>
<evidence type="ECO:0000256" key="1">
    <source>
        <dbReference type="SAM" id="SignalP"/>
    </source>
</evidence>
<accession>A0A4S2MUN2</accession>
<proteinExistence type="predicted"/>
<feature type="signal peptide" evidence="1">
    <location>
        <begin position="1"/>
        <end position="22"/>
    </location>
</feature>
<dbReference type="Proteomes" id="UP000298138">
    <property type="component" value="Unassembled WGS sequence"/>
</dbReference>
<keyword evidence="3" id="KW-1185">Reference proteome</keyword>
<evidence type="ECO:0000313" key="3">
    <source>
        <dbReference type="Proteomes" id="UP000298138"/>
    </source>
</evidence>
<keyword evidence="1" id="KW-0732">Signal</keyword>
<dbReference type="EMBL" id="ML220125">
    <property type="protein sequence ID" value="TGZ80309.1"/>
    <property type="molecule type" value="Genomic_DNA"/>
</dbReference>
<reference evidence="2 3" key="1">
    <citation type="submission" date="2019-04" db="EMBL/GenBank/DDBJ databases">
        <title>Comparative genomics and transcriptomics to analyze fruiting body development in filamentous ascomycetes.</title>
        <authorList>
            <consortium name="DOE Joint Genome Institute"/>
            <person name="Lutkenhaus R."/>
            <person name="Traeger S."/>
            <person name="Breuer J."/>
            <person name="Kuo A."/>
            <person name="Lipzen A."/>
            <person name="Pangilinan J."/>
            <person name="Dilworth D."/>
            <person name="Sandor L."/>
            <person name="Poggeler S."/>
            <person name="Barry K."/>
            <person name="Grigoriev I.V."/>
            <person name="Nowrousian M."/>
        </authorList>
    </citation>
    <scope>NUCLEOTIDE SEQUENCE [LARGE SCALE GENOMIC DNA]</scope>
    <source>
        <strain evidence="2 3">CBS 389.68</strain>
    </source>
</reference>
<organism evidence="2 3">
    <name type="scientific">Ascodesmis nigricans</name>
    <dbReference type="NCBI Taxonomy" id="341454"/>
    <lineage>
        <taxon>Eukaryota</taxon>
        <taxon>Fungi</taxon>
        <taxon>Dikarya</taxon>
        <taxon>Ascomycota</taxon>
        <taxon>Pezizomycotina</taxon>
        <taxon>Pezizomycetes</taxon>
        <taxon>Pezizales</taxon>
        <taxon>Ascodesmidaceae</taxon>
        <taxon>Ascodesmis</taxon>
    </lineage>
</organism>
<protein>
    <recommendedName>
        <fullName evidence="4">Secreted protein</fullName>
    </recommendedName>
</protein>